<dbReference type="OrthoDB" id="4035012at2759"/>
<dbReference type="InterPro" id="IPR018557">
    <property type="entry name" value="THO_cplx_su_Thp2"/>
</dbReference>
<dbReference type="EMBL" id="CP058608">
    <property type="protein sequence ID" value="QLG73006.1"/>
    <property type="molecule type" value="Genomic_DNA"/>
</dbReference>
<sequence length="254" mass="29470">MGRESEQTYFDTLCEEEQISQETHEQLHTVVEVLKELANATKSEQEQNELLHSLSKEHRKLTDICIDLRYAKYQAREAQVAASKRTKKNHSNTKLQDTKSLAEYITLCESISKDSLEYVNLLERLSVDLAKQIEIADPKVSEFIVDNWNPPKGIYAILETLGDPTVDPKDIATRIRGYLDQIKMERAKYTIQNKYSLQETLHDLTKEVNSWRKECDSMENLMFGDSSNSMKKMLQNVDSLKFRLDREKKNCAQD</sequence>
<evidence type="ECO:0000313" key="3">
    <source>
        <dbReference type="Proteomes" id="UP000509704"/>
    </source>
</evidence>
<dbReference type="Proteomes" id="UP000509704">
    <property type="component" value="Chromosome 5"/>
</dbReference>
<dbReference type="AlphaFoldDB" id="A0A7H9B3I6"/>
<evidence type="ECO:0000256" key="1">
    <source>
        <dbReference type="SAM" id="Coils"/>
    </source>
</evidence>
<name>A0A7H9B3I6_ZYGMR</name>
<proteinExistence type="predicted"/>
<dbReference type="GO" id="GO:0006406">
    <property type="term" value="P:mRNA export from nucleus"/>
    <property type="evidence" value="ECO:0007669"/>
    <property type="project" value="InterPro"/>
</dbReference>
<feature type="coiled-coil region" evidence="1">
    <location>
        <begin position="201"/>
        <end position="250"/>
    </location>
</feature>
<reference evidence="2 3" key="1">
    <citation type="submission" date="2020-07" db="EMBL/GenBank/DDBJ databases">
        <title>The yeast mating-type switching endonuclease HO is a domesticated member of an unorthodox homing genetic element family.</title>
        <authorList>
            <person name="Coughlan A.Y."/>
            <person name="Lombardi L."/>
            <person name="Braun-Galleani S."/>
            <person name="Martos A.R."/>
            <person name="Galeote V."/>
            <person name="Bigey F."/>
            <person name="Dequin S."/>
            <person name="Byrne K.P."/>
            <person name="Wolfe K.H."/>
        </authorList>
    </citation>
    <scope>NUCLEOTIDE SEQUENCE [LARGE SCALE GENOMIC DNA]</scope>
    <source>
        <strain evidence="2 3">NRRL Y-6702</strain>
    </source>
</reference>
<dbReference type="RefSeq" id="XP_037144733.1">
    <property type="nucleotide sequence ID" value="XM_037288838.1"/>
</dbReference>
<accession>A0A7H9B3I6</accession>
<gene>
    <name evidence="2" type="ORF">HG535_0E00900</name>
</gene>
<dbReference type="GO" id="GO:0000446">
    <property type="term" value="C:nucleoplasmic THO complex"/>
    <property type="evidence" value="ECO:0007669"/>
    <property type="project" value="InterPro"/>
</dbReference>
<dbReference type="GeneID" id="59236748"/>
<dbReference type="KEGG" id="zmk:HG535_0E00900"/>
<organism evidence="2 3">
    <name type="scientific">Zygotorulaspora mrakii</name>
    <name type="common">Zygosaccharomyces mrakii</name>
    <dbReference type="NCBI Taxonomy" id="42260"/>
    <lineage>
        <taxon>Eukaryota</taxon>
        <taxon>Fungi</taxon>
        <taxon>Dikarya</taxon>
        <taxon>Ascomycota</taxon>
        <taxon>Saccharomycotina</taxon>
        <taxon>Saccharomycetes</taxon>
        <taxon>Saccharomycetales</taxon>
        <taxon>Saccharomycetaceae</taxon>
        <taxon>Zygotorulaspora</taxon>
    </lineage>
</organism>
<keyword evidence="3" id="KW-1185">Reference proteome</keyword>
<evidence type="ECO:0000313" key="2">
    <source>
        <dbReference type="EMBL" id="QLG73006.1"/>
    </source>
</evidence>
<protein>
    <submittedName>
        <fullName evidence="2">Uncharacterized protein</fullName>
    </submittedName>
</protein>
<keyword evidence="1" id="KW-0175">Coiled coil</keyword>
<dbReference type="GO" id="GO:0006368">
    <property type="term" value="P:transcription elongation by RNA polymerase II"/>
    <property type="evidence" value="ECO:0007669"/>
    <property type="project" value="InterPro"/>
</dbReference>
<dbReference type="Pfam" id="PF09432">
    <property type="entry name" value="THP2"/>
    <property type="match status" value="1"/>
</dbReference>